<evidence type="ECO:0000313" key="1">
    <source>
        <dbReference type="EMBL" id="WRL64995.1"/>
    </source>
</evidence>
<dbReference type="RefSeq" id="WP_324276319.1">
    <property type="nucleotide sequence ID" value="NZ_CP141261.1"/>
</dbReference>
<protein>
    <recommendedName>
        <fullName evidence="3">SHOCT domain-containing protein</fullName>
    </recommendedName>
</protein>
<evidence type="ECO:0008006" key="3">
    <source>
        <dbReference type="Google" id="ProtNLM"/>
    </source>
</evidence>
<reference evidence="1 2" key="1">
    <citation type="submission" date="2023-12" db="EMBL/GenBank/DDBJ databases">
        <title>Blastococcus brunescens sp. nov., an actonobacterium isolated from sandstone collected in sahara desert.</title>
        <authorList>
            <person name="Gtari M."/>
            <person name="Ghodhbane F."/>
        </authorList>
    </citation>
    <scope>NUCLEOTIDE SEQUENCE [LARGE SCALE GENOMIC DNA]</scope>
    <source>
        <strain evidence="1 2">BMG 8361</strain>
    </source>
</reference>
<evidence type="ECO:0000313" key="2">
    <source>
        <dbReference type="Proteomes" id="UP001324287"/>
    </source>
</evidence>
<name>A0ABZ1B2F5_9ACTN</name>
<accession>A0ABZ1B2F5</accession>
<dbReference type="EMBL" id="CP141261">
    <property type="protein sequence ID" value="WRL64995.1"/>
    <property type="molecule type" value="Genomic_DNA"/>
</dbReference>
<gene>
    <name evidence="1" type="ORF">U6N30_04580</name>
</gene>
<dbReference type="Proteomes" id="UP001324287">
    <property type="component" value="Chromosome"/>
</dbReference>
<keyword evidence="2" id="KW-1185">Reference proteome</keyword>
<organism evidence="1 2">
    <name type="scientific">Blastococcus brunescens</name>
    <dbReference type="NCBI Taxonomy" id="1564165"/>
    <lineage>
        <taxon>Bacteria</taxon>
        <taxon>Bacillati</taxon>
        <taxon>Actinomycetota</taxon>
        <taxon>Actinomycetes</taxon>
        <taxon>Geodermatophilales</taxon>
        <taxon>Geodermatophilaceae</taxon>
        <taxon>Blastococcus</taxon>
    </lineage>
</organism>
<sequence length="123" mass="13427">MAFDVDVTRFTYVGPPRYAGALAQQLEAHGLSADYDAPYETKDLATTMSVVAVAFAVTGPMTDILAGIRAFRGRFPGTQIKGLPDEGDRSIRERLTQLDELLADGSISVDEHAQQRNRILSEL</sequence>
<proteinExistence type="predicted"/>